<keyword evidence="5 7" id="KW-0472">Membrane</keyword>
<accession>A0AA37XLB0</accession>
<keyword evidence="2" id="KW-1003">Cell membrane</keyword>
<evidence type="ECO:0000256" key="3">
    <source>
        <dbReference type="ARBA" id="ARBA00022692"/>
    </source>
</evidence>
<evidence type="ECO:0000256" key="7">
    <source>
        <dbReference type="SAM" id="Phobius"/>
    </source>
</evidence>
<feature type="region of interest" description="Disordered" evidence="6">
    <location>
        <begin position="43"/>
        <end position="78"/>
    </location>
</feature>
<evidence type="ECO:0000256" key="5">
    <source>
        <dbReference type="ARBA" id="ARBA00023136"/>
    </source>
</evidence>
<evidence type="ECO:0000313" key="9">
    <source>
        <dbReference type="EMBL" id="GMA71825.1"/>
    </source>
</evidence>
<dbReference type="GO" id="GO:0036376">
    <property type="term" value="P:sodium ion export across plasma membrane"/>
    <property type="evidence" value="ECO:0007669"/>
    <property type="project" value="InterPro"/>
</dbReference>
<comment type="subcellular location">
    <subcellularLocation>
        <location evidence="1">Cell membrane</location>
    </subcellularLocation>
</comment>
<reference evidence="9 11" key="2">
    <citation type="journal article" date="2014" name="Int. J. Syst. Evol. Microbiol.">
        <title>Complete genome sequence of Corynebacterium casei LMG S-19264T (=DSM 44701T), isolated from a smear-ripened cheese.</title>
        <authorList>
            <consortium name="US DOE Joint Genome Institute (JGI-PGF)"/>
            <person name="Walter F."/>
            <person name="Albersmeier A."/>
            <person name="Kalinowski J."/>
            <person name="Ruckert C."/>
        </authorList>
    </citation>
    <scope>NUCLEOTIDE SEQUENCE [LARGE SCALE GENOMIC DNA]</scope>
    <source>
        <strain evidence="9 11">NBRC 114545</strain>
    </source>
</reference>
<dbReference type="RefSeq" id="WP_123936251.1">
    <property type="nucleotide sequence ID" value="NZ_BSUW01000001.1"/>
</dbReference>
<proteinExistence type="predicted"/>
<evidence type="ECO:0000256" key="1">
    <source>
        <dbReference type="ARBA" id="ARBA00004236"/>
    </source>
</evidence>
<feature type="transmembrane region" description="Helical" evidence="7">
    <location>
        <begin position="12"/>
        <end position="34"/>
    </location>
</feature>
<evidence type="ECO:0000313" key="8">
    <source>
        <dbReference type="EMBL" id="AYW48444.1"/>
    </source>
</evidence>
<evidence type="ECO:0000313" key="11">
    <source>
        <dbReference type="Proteomes" id="UP001157039"/>
    </source>
</evidence>
<reference evidence="9" key="4">
    <citation type="submission" date="2023-02" db="EMBL/GenBank/DDBJ databases">
        <authorList>
            <person name="Sun Q."/>
            <person name="Mori K."/>
        </authorList>
    </citation>
    <scope>NUCLEOTIDE SEQUENCE</scope>
    <source>
        <strain evidence="9">NBRC 114545</strain>
    </source>
</reference>
<organism evidence="9 11">
    <name type="scientific">Tetragenococcus osmophilus</name>
    <dbReference type="NCBI Taxonomy" id="526944"/>
    <lineage>
        <taxon>Bacteria</taxon>
        <taxon>Bacillati</taxon>
        <taxon>Bacillota</taxon>
        <taxon>Bacilli</taxon>
        <taxon>Lactobacillales</taxon>
        <taxon>Enterococcaceae</taxon>
        <taxon>Tetragenococcus</taxon>
    </lineage>
</organism>
<feature type="compositionally biased region" description="Basic and acidic residues" evidence="6">
    <location>
        <begin position="61"/>
        <end position="72"/>
    </location>
</feature>
<evidence type="ECO:0000313" key="10">
    <source>
        <dbReference type="Proteomes" id="UP000268310"/>
    </source>
</evidence>
<keyword evidence="4 7" id="KW-1133">Transmembrane helix</keyword>
<dbReference type="Pfam" id="PF04277">
    <property type="entry name" value="OAD_gamma"/>
    <property type="match status" value="1"/>
</dbReference>
<dbReference type="GeneID" id="69984773"/>
<gene>
    <name evidence="8" type="ORF">C7K38_08760</name>
    <name evidence="9" type="ORF">GCM10025885_08740</name>
</gene>
<evidence type="ECO:0008006" key="12">
    <source>
        <dbReference type="Google" id="ProtNLM"/>
    </source>
</evidence>
<dbReference type="EMBL" id="BSUW01000001">
    <property type="protein sequence ID" value="GMA71825.1"/>
    <property type="molecule type" value="Genomic_DNA"/>
</dbReference>
<keyword evidence="3 7" id="KW-0812">Transmembrane</keyword>
<protein>
    <recommendedName>
        <fullName evidence="12">Oxaloacetate decarboxylase gamma chain</fullName>
    </recommendedName>
</protein>
<dbReference type="EMBL" id="CP027783">
    <property type="protein sequence ID" value="AYW48444.1"/>
    <property type="molecule type" value="Genomic_DNA"/>
</dbReference>
<keyword evidence="10" id="KW-1185">Reference proteome</keyword>
<evidence type="ECO:0000256" key="2">
    <source>
        <dbReference type="ARBA" id="ARBA00022475"/>
    </source>
</evidence>
<dbReference type="AlphaFoldDB" id="A0AA37XLB0"/>
<dbReference type="KEGG" id="too:C7K38_08760"/>
<reference evidence="8 10" key="1">
    <citation type="journal article" date="2012" name="Int. J. Syst. Evol. Microbiol.">
        <title>Characterization of Tetragenococcus strains from sugar thick juice reveals a novel species, Tetragenococcus osmophilus sp. nov., and divides Tetragenococcus halophilus into two subspecies, T. halophilus subsp. halophilus subsp. nov. and T. halophilus subsp. flandriensis subsp. nov.</title>
        <authorList>
            <person name="Juste A."/>
            <person name="Van Trappen S."/>
            <person name="Verreth C."/>
            <person name="Cleenwerck I."/>
            <person name="De Vos P."/>
            <person name="Lievens B."/>
            <person name="Willems K.A."/>
        </authorList>
    </citation>
    <scope>NUCLEOTIDE SEQUENCE [LARGE SCALE GENOMIC DNA]</scope>
    <source>
        <strain evidence="8 10">JCM 31126</strain>
    </source>
</reference>
<evidence type="ECO:0000256" key="6">
    <source>
        <dbReference type="SAM" id="MobiDB-lite"/>
    </source>
</evidence>
<dbReference type="GO" id="GO:0015081">
    <property type="term" value="F:sodium ion transmembrane transporter activity"/>
    <property type="evidence" value="ECO:0007669"/>
    <property type="project" value="InterPro"/>
</dbReference>
<evidence type="ECO:0000256" key="4">
    <source>
        <dbReference type="ARBA" id="ARBA00022989"/>
    </source>
</evidence>
<sequence>MSNFTILDGLVLMVAAMLTVFIVLLGLWGILIIVKNLVERQNSQQAAPTNNNQAEVTVNEGKPEPSEGKTEDGSIPPEKVALIMSLLVDKSKRNK</sequence>
<dbReference type="GO" id="GO:0005886">
    <property type="term" value="C:plasma membrane"/>
    <property type="evidence" value="ECO:0007669"/>
    <property type="project" value="UniProtKB-SubCell"/>
</dbReference>
<dbReference type="Proteomes" id="UP000268310">
    <property type="component" value="Chromosome"/>
</dbReference>
<name>A0AA37XLB0_9ENTE</name>
<dbReference type="InterPro" id="IPR005899">
    <property type="entry name" value="Na_pump_deCOase"/>
</dbReference>
<reference evidence="8" key="3">
    <citation type="submission" date="2018-03" db="EMBL/GenBank/DDBJ databases">
        <authorList>
            <person name="Jeon C.O."/>
        </authorList>
    </citation>
    <scope>NUCLEOTIDE SEQUENCE</scope>
    <source>
        <strain evidence="8">JCM 31126</strain>
    </source>
</reference>
<feature type="compositionally biased region" description="Polar residues" evidence="6">
    <location>
        <begin position="43"/>
        <end position="56"/>
    </location>
</feature>
<dbReference type="Proteomes" id="UP001157039">
    <property type="component" value="Unassembled WGS sequence"/>
</dbReference>